<dbReference type="InterPro" id="IPR023214">
    <property type="entry name" value="HAD_sf"/>
</dbReference>
<dbReference type="PANTHER" id="PTHR12725:SF117">
    <property type="entry name" value="HALOACID DEHALOGENASE-LIKE HYDROLASE"/>
    <property type="match status" value="1"/>
</dbReference>
<evidence type="ECO:0000313" key="1">
    <source>
        <dbReference type="EMBL" id="MBB3770767.1"/>
    </source>
</evidence>
<dbReference type="SUPFAM" id="SSF56784">
    <property type="entry name" value="HAD-like"/>
    <property type="match status" value="1"/>
</dbReference>
<dbReference type="EMBL" id="JACICD010000002">
    <property type="protein sequence ID" value="MBB3770767.1"/>
    <property type="molecule type" value="Genomic_DNA"/>
</dbReference>
<keyword evidence="2" id="KW-1185">Reference proteome</keyword>
<reference evidence="1 2" key="1">
    <citation type="submission" date="2020-08" db="EMBL/GenBank/DDBJ databases">
        <title>Genomic Encyclopedia of Type Strains, Phase IV (KMG-IV): sequencing the most valuable type-strain genomes for metagenomic binning, comparative biology and taxonomic classification.</title>
        <authorList>
            <person name="Goeker M."/>
        </authorList>
    </citation>
    <scope>NUCLEOTIDE SEQUENCE [LARGE SCALE GENOMIC DNA]</scope>
    <source>
        <strain evidence="1 2">DSM 5895</strain>
    </source>
</reference>
<dbReference type="PANTHER" id="PTHR12725">
    <property type="entry name" value="HALOACID DEHALOGENASE-LIKE HYDROLASE"/>
    <property type="match status" value="1"/>
</dbReference>
<dbReference type="Proteomes" id="UP000533469">
    <property type="component" value="Unassembled WGS sequence"/>
</dbReference>
<keyword evidence="1" id="KW-0378">Hydrolase</keyword>
<dbReference type="Gene3D" id="3.40.50.1000">
    <property type="entry name" value="HAD superfamily/HAD-like"/>
    <property type="match status" value="1"/>
</dbReference>
<dbReference type="AlphaFoldDB" id="A0A839Z9G0"/>
<gene>
    <name evidence="1" type="ORF">FHS55_001362</name>
</gene>
<proteinExistence type="predicted"/>
<dbReference type="Pfam" id="PF00702">
    <property type="entry name" value="Hydrolase"/>
    <property type="match status" value="1"/>
</dbReference>
<dbReference type="SFLD" id="SFLDS00003">
    <property type="entry name" value="Haloacid_Dehalogenase"/>
    <property type="match status" value="1"/>
</dbReference>
<evidence type="ECO:0000313" key="2">
    <source>
        <dbReference type="Proteomes" id="UP000533469"/>
    </source>
</evidence>
<dbReference type="NCBIfam" id="TIGR01993">
    <property type="entry name" value="Pyr-5-nucltdase"/>
    <property type="match status" value="1"/>
</dbReference>
<dbReference type="CDD" id="cd02604">
    <property type="entry name" value="HAD_5NT"/>
    <property type="match status" value="1"/>
</dbReference>
<dbReference type="InterPro" id="IPR010237">
    <property type="entry name" value="Pyr-5-nucltdase"/>
</dbReference>
<protein>
    <submittedName>
        <fullName evidence="1">Putative hydrolase of the HAD superfamily</fullName>
    </submittedName>
</protein>
<dbReference type="GO" id="GO:0016787">
    <property type="term" value="F:hydrolase activity"/>
    <property type="evidence" value="ECO:0007669"/>
    <property type="project" value="UniProtKB-KW"/>
</dbReference>
<dbReference type="SFLD" id="SFLDG01132">
    <property type="entry name" value="C1.5.3:_5'-Nucleotidase_Like"/>
    <property type="match status" value="1"/>
</dbReference>
<comment type="caution">
    <text evidence="1">The sequence shown here is derived from an EMBL/GenBank/DDBJ whole genome shotgun (WGS) entry which is preliminary data.</text>
</comment>
<accession>A0A839Z9G0</accession>
<dbReference type="InterPro" id="IPR036412">
    <property type="entry name" value="HAD-like_sf"/>
</dbReference>
<sequence>MTMSLLSTDSSPAKASPVAFAHVDTWVFDLDNTLYPPGLDLWRQIDMRMRSYIAEYLGLSLDDAFALQKSYYRKYGTSLRGLMIEHGMDPDPFLANAHAIDLASLDPAPALGAAIGALPGRKLIYTNGSRRHAEQVLDKLGITEHFADVHDIVAAEFHPKPQEAAYRGFLARFDVDPGRAAMFEDLARNLEVPAQLGMRTVLVVPPLQAAAPADREAWENEGFDSAHIDVVTDDLAAFLAGLRAG</sequence>
<organism evidence="1 2">
    <name type="scientific">Ancylobacter tetraedralis</name>
    <dbReference type="NCBI Taxonomy" id="217068"/>
    <lineage>
        <taxon>Bacteria</taxon>
        <taxon>Pseudomonadati</taxon>
        <taxon>Pseudomonadota</taxon>
        <taxon>Alphaproteobacteria</taxon>
        <taxon>Hyphomicrobiales</taxon>
        <taxon>Xanthobacteraceae</taxon>
        <taxon>Ancylobacter</taxon>
    </lineage>
</organism>
<dbReference type="Gene3D" id="1.10.150.450">
    <property type="match status" value="1"/>
</dbReference>
<dbReference type="SFLD" id="SFLDG01129">
    <property type="entry name" value="C1.5:_HAD__Beta-PGM__Phosphata"/>
    <property type="match status" value="1"/>
</dbReference>
<name>A0A839Z9G0_9HYPH</name>
<dbReference type="NCBIfam" id="TIGR01509">
    <property type="entry name" value="HAD-SF-IA-v3"/>
    <property type="match status" value="1"/>
</dbReference>
<dbReference type="RefSeq" id="WP_425485789.1">
    <property type="nucleotide sequence ID" value="NZ_JACICD010000002.1"/>
</dbReference>
<dbReference type="InterPro" id="IPR006439">
    <property type="entry name" value="HAD-SF_hydro_IA"/>
</dbReference>